<reference evidence="1 2" key="1">
    <citation type="submission" date="2024-09" db="EMBL/GenBank/DDBJ databases">
        <title>Description of Labrys sedimenti sp. nov., isolated from a diclofenac-degrading enrichment culture, and genome-based reclassification of Labrys portucalensis as a later heterotypic synonym of Labrys neptuniae.</title>
        <authorList>
            <person name="Tancsics A."/>
            <person name="Csepanyi A."/>
        </authorList>
    </citation>
    <scope>NUCLEOTIDE SEQUENCE [LARGE SCALE GENOMIC DNA]</scope>
    <source>
        <strain evidence="1 2">LMG 23412</strain>
    </source>
</reference>
<evidence type="ECO:0000313" key="1">
    <source>
        <dbReference type="EMBL" id="MFC2252500.1"/>
    </source>
</evidence>
<comment type="caution">
    <text evidence="1">The sequence shown here is derived from an EMBL/GenBank/DDBJ whole genome shotgun (WGS) entry which is preliminary data.</text>
</comment>
<name>A0ABV6ZJY8_9HYPH</name>
<sequence>MLPWRGEPIDDVQHPSIIEQLWSAEELAAVDLAIPLPFDVPPGQVTVGAPRYVETGDGRVQTVYDIEDAPPPPVPEDLSRWQFFAAAALAGVISQQEAEDAITGPLPAPFVAFIDTLPEAERFGARMLLKGNQIFHRHHPFVEAFLTANQMTDEQADAIWRAGAALGT</sequence>
<protein>
    <submittedName>
        <fullName evidence="1">Uncharacterized protein</fullName>
    </submittedName>
</protein>
<accession>A0ABV6ZJY8</accession>
<evidence type="ECO:0000313" key="2">
    <source>
        <dbReference type="Proteomes" id="UP001595190"/>
    </source>
</evidence>
<dbReference type="RefSeq" id="WP_394313111.1">
    <property type="nucleotide sequence ID" value="NZ_JBHGPK010000011.1"/>
</dbReference>
<organism evidence="1 2">
    <name type="scientific">Labrys neptuniae</name>
    <dbReference type="NCBI Taxonomy" id="376174"/>
    <lineage>
        <taxon>Bacteria</taxon>
        <taxon>Pseudomonadati</taxon>
        <taxon>Pseudomonadota</taxon>
        <taxon>Alphaproteobacteria</taxon>
        <taxon>Hyphomicrobiales</taxon>
        <taxon>Xanthobacteraceae</taxon>
        <taxon>Labrys</taxon>
    </lineage>
</organism>
<dbReference type="EMBL" id="JBHGPK010000011">
    <property type="protein sequence ID" value="MFC2252500.1"/>
    <property type="molecule type" value="Genomic_DNA"/>
</dbReference>
<dbReference type="Proteomes" id="UP001595190">
    <property type="component" value="Unassembled WGS sequence"/>
</dbReference>
<gene>
    <name evidence="1" type="ORF">ACETRX_22885</name>
</gene>
<proteinExistence type="predicted"/>